<dbReference type="Pfam" id="PF03422">
    <property type="entry name" value="CBM_6"/>
    <property type="match status" value="1"/>
</dbReference>
<dbReference type="InterPro" id="IPR036116">
    <property type="entry name" value="FN3_sf"/>
</dbReference>
<dbReference type="RefSeq" id="WP_312987563.1">
    <property type="nucleotide sequence ID" value="NZ_BAAAUI010000023.1"/>
</dbReference>
<dbReference type="InterPro" id="IPR013783">
    <property type="entry name" value="Ig-like_fold"/>
</dbReference>
<dbReference type="SUPFAM" id="SSF50952">
    <property type="entry name" value="Soluble quinoprotein glucose dehydrogenase"/>
    <property type="match status" value="1"/>
</dbReference>
<keyword evidence="3" id="KW-0119">Carbohydrate metabolism</keyword>
<dbReference type="PROSITE" id="PS50853">
    <property type="entry name" value="FN3"/>
    <property type="match status" value="2"/>
</dbReference>
<dbReference type="Proteomes" id="UP000533598">
    <property type="component" value="Unassembled WGS sequence"/>
</dbReference>
<dbReference type="InterPro" id="IPR005084">
    <property type="entry name" value="CBM6"/>
</dbReference>
<dbReference type="Gene3D" id="3.90.280.10">
    <property type="entry name" value="PEBP-like"/>
    <property type="match status" value="1"/>
</dbReference>
<dbReference type="Pfam" id="PF00041">
    <property type="entry name" value="fn3"/>
    <property type="match status" value="2"/>
</dbReference>
<keyword evidence="3" id="KW-0624">Polysaccharide degradation</keyword>
<keyword evidence="2" id="KW-0326">Glycosidase</keyword>
<dbReference type="Pfam" id="PF01161">
    <property type="entry name" value="PBP"/>
    <property type="match status" value="1"/>
</dbReference>
<dbReference type="InterPro" id="IPR008979">
    <property type="entry name" value="Galactose-bd-like_sf"/>
</dbReference>
<comment type="similarity">
    <text evidence="1">Belongs to the UPF0098 family.</text>
</comment>
<dbReference type="InterPro" id="IPR036610">
    <property type="entry name" value="PEBP-like_sf"/>
</dbReference>
<dbReference type="GO" id="GO:0000272">
    <property type="term" value="P:polysaccharide catabolic process"/>
    <property type="evidence" value="ECO:0007669"/>
    <property type="project" value="UniProtKB-KW"/>
</dbReference>
<dbReference type="SUPFAM" id="SSF49785">
    <property type="entry name" value="Galactose-binding domain-like"/>
    <property type="match status" value="1"/>
</dbReference>
<dbReference type="Gene3D" id="2.120.10.30">
    <property type="entry name" value="TolB, C-terminal domain"/>
    <property type="match status" value="1"/>
</dbReference>
<feature type="domain" description="Fibronectin type-III" evidence="6">
    <location>
        <begin position="159"/>
        <end position="245"/>
    </location>
</feature>
<keyword evidence="2" id="KW-0378">Hydrolase</keyword>
<accession>A0A7W7CAP7</accession>
<dbReference type="InterPro" id="IPR011042">
    <property type="entry name" value="6-blade_b-propeller_TolB-like"/>
</dbReference>
<comment type="caution">
    <text evidence="8">The sequence shown here is derived from an EMBL/GenBank/DDBJ whole genome shotgun (WGS) entry which is preliminary data.</text>
</comment>
<feature type="domain" description="Fibronectin type-III" evidence="6">
    <location>
        <begin position="254"/>
        <end position="341"/>
    </location>
</feature>
<evidence type="ECO:0000256" key="2">
    <source>
        <dbReference type="ARBA" id="ARBA00023295"/>
    </source>
</evidence>
<dbReference type="CDD" id="cd04082">
    <property type="entry name" value="CBM35_pectate_lyase-like"/>
    <property type="match status" value="1"/>
</dbReference>
<organism evidence="8 9">
    <name type="scientific">Crossiella cryophila</name>
    <dbReference type="NCBI Taxonomy" id="43355"/>
    <lineage>
        <taxon>Bacteria</taxon>
        <taxon>Bacillati</taxon>
        <taxon>Actinomycetota</taxon>
        <taxon>Actinomycetes</taxon>
        <taxon>Pseudonocardiales</taxon>
        <taxon>Pseudonocardiaceae</taxon>
        <taxon>Crossiella</taxon>
    </lineage>
</organism>
<feature type="signal peptide" evidence="5">
    <location>
        <begin position="1"/>
        <end position="23"/>
    </location>
</feature>
<dbReference type="SUPFAM" id="SSF49265">
    <property type="entry name" value="Fibronectin type III"/>
    <property type="match status" value="1"/>
</dbReference>
<dbReference type="InterPro" id="IPR003961">
    <property type="entry name" value="FN3_dom"/>
</dbReference>
<sequence>MTAASIAVALAAFAVGSAPAASAAPTDHEAEDASISQGVVESNHAGFTGRGFVNYANVTGSYVEWTVTAAAAGTQTLTLRYANGTAVNRAMDVAVDGAIVANDLAFEGTGAWTTWTTKNITATLKAGANKIRATAVTANGGPNVDKLSVESTDTQAPTPPPNLRSTGKSATSVSLAWDAASDNVGVTGYDIYQHGQLMKSVGAVLSATVDNLEPDTLYDWTVFAKDAAGNVSQASNPVPVRTDPAPPDNEKPTIPGSLRSPGKTSTSIDLAWTASTDNVKVTGYEIFTDGAQTGTADGSTTTHTAAGLAPNKAYTFQVRARDAAGNRSDLSASITVTTNPSGGTGVPEPGAVSQIVGGVDVAWGLAFLPDGSALVTERESFNVLRVTPSGQKTVLGKIPGAQSTGGEGGALGLEVSPNFASDGFVYIYHTAGSGNQLVRVKLEGNTLSGWQTLLSGTPKSRFHNGGRLRFSPDGKHLFISTGDAQNGPNAQNLNNNAGKILRLNADGSIPADNPFPGKAIWSYGHRNVQGLDFDSQGRLWASEFGNSSQDEVNLITKGGNYGWDKCEGTSGSGCAGTIPPKKTWSTAAASPSGLTIINDHVFVATTKGERIYRMRIDASGNLVDQKIYFQGSYGRLRTVEVDKQGDIWLTTSTDKDGTANNDRILRIDVQYDGGEPQPGDFKLASTAFADNAMIPARHTCAGDKVAGQDPSPPLAWGAGTAGAKAYAIVFADRVNNGNKLHWAIWDIPASTLKLPDDLPAGFTVPGQGGAKQKAMGSGANAQKFFGPCPGGNTNPYTFTLYALNTTTVPGLTSGSTMAQIEAAIKANSTANTVLRGRSNAKAG</sequence>
<dbReference type="Gene3D" id="2.60.40.10">
    <property type="entry name" value="Immunoglobulins"/>
    <property type="match status" value="2"/>
</dbReference>
<dbReference type="SMART" id="SM00060">
    <property type="entry name" value="FN3"/>
    <property type="match status" value="2"/>
</dbReference>
<evidence type="ECO:0000256" key="3">
    <source>
        <dbReference type="ARBA" id="ARBA00023326"/>
    </source>
</evidence>
<evidence type="ECO:0000259" key="6">
    <source>
        <dbReference type="PROSITE" id="PS50853"/>
    </source>
</evidence>
<feature type="domain" description="CBM6" evidence="7">
    <location>
        <begin position="26"/>
        <end position="150"/>
    </location>
</feature>
<dbReference type="InterPro" id="IPR011041">
    <property type="entry name" value="Quinoprot_gluc/sorb_DH_b-prop"/>
</dbReference>
<evidence type="ECO:0000256" key="5">
    <source>
        <dbReference type="SAM" id="SignalP"/>
    </source>
</evidence>
<keyword evidence="9" id="KW-1185">Reference proteome</keyword>
<dbReference type="SUPFAM" id="SSF49777">
    <property type="entry name" value="PEBP-like"/>
    <property type="match status" value="1"/>
</dbReference>
<feature type="chain" id="PRO_5030854417" evidence="5">
    <location>
        <begin position="24"/>
        <end position="843"/>
    </location>
</feature>
<evidence type="ECO:0000313" key="8">
    <source>
        <dbReference type="EMBL" id="MBB4677610.1"/>
    </source>
</evidence>
<dbReference type="CDD" id="cd00865">
    <property type="entry name" value="PEBP_bact_arch"/>
    <property type="match status" value="1"/>
</dbReference>
<dbReference type="InterPro" id="IPR005247">
    <property type="entry name" value="YbhB_YbcL/LppC-like"/>
</dbReference>
<dbReference type="CDD" id="cd00063">
    <property type="entry name" value="FN3"/>
    <property type="match status" value="2"/>
</dbReference>
<dbReference type="PANTHER" id="PTHR19328">
    <property type="entry name" value="HEDGEHOG-INTERACTING PROTEIN"/>
    <property type="match status" value="1"/>
</dbReference>
<dbReference type="Pfam" id="PF07995">
    <property type="entry name" value="GSDH"/>
    <property type="match status" value="1"/>
</dbReference>
<dbReference type="PANTHER" id="PTHR19328:SF13">
    <property type="entry name" value="HIPL1 PROTEIN"/>
    <property type="match status" value="1"/>
</dbReference>
<dbReference type="Gene3D" id="2.60.120.260">
    <property type="entry name" value="Galactose-binding domain-like"/>
    <property type="match status" value="1"/>
</dbReference>
<dbReference type="GO" id="GO:0016798">
    <property type="term" value="F:hydrolase activity, acting on glycosyl bonds"/>
    <property type="evidence" value="ECO:0007669"/>
    <property type="project" value="UniProtKB-KW"/>
</dbReference>
<evidence type="ECO:0000259" key="7">
    <source>
        <dbReference type="PROSITE" id="PS51175"/>
    </source>
</evidence>
<feature type="region of interest" description="Disordered" evidence="4">
    <location>
        <begin position="232"/>
        <end position="265"/>
    </location>
</feature>
<dbReference type="InterPro" id="IPR012938">
    <property type="entry name" value="Glc/Sorbosone_DH"/>
</dbReference>
<gene>
    <name evidence="8" type="ORF">HNR67_003728</name>
</gene>
<dbReference type="AlphaFoldDB" id="A0A7W7CAP7"/>
<evidence type="ECO:0000256" key="1">
    <source>
        <dbReference type="ARBA" id="ARBA00007120"/>
    </source>
</evidence>
<name>A0A7W7CAP7_9PSEU</name>
<keyword evidence="5" id="KW-0732">Signal</keyword>
<evidence type="ECO:0000256" key="4">
    <source>
        <dbReference type="SAM" id="MobiDB-lite"/>
    </source>
</evidence>
<protein>
    <submittedName>
        <fullName evidence="8">Glucose/arabinose dehydrogenase</fullName>
    </submittedName>
</protein>
<feature type="region of interest" description="Disordered" evidence="4">
    <location>
        <begin position="142"/>
        <end position="169"/>
    </location>
</feature>
<dbReference type="GO" id="GO:0030246">
    <property type="term" value="F:carbohydrate binding"/>
    <property type="evidence" value="ECO:0007669"/>
    <property type="project" value="InterPro"/>
</dbReference>
<evidence type="ECO:0000313" key="9">
    <source>
        <dbReference type="Proteomes" id="UP000533598"/>
    </source>
</evidence>
<dbReference type="PROSITE" id="PS51175">
    <property type="entry name" value="CBM6"/>
    <property type="match status" value="1"/>
</dbReference>
<reference evidence="8 9" key="1">
    <citation type="submission" date="2020-08" db="EMBL/GenBank/DDBJ databases">
        <title>Sequencing the genomes of 1000 actinobacteria strains.</title>
        <authorList>
            <person name="Klenk H.-P."/>
        </authorList>
    </citation>
    <scope>NUCLEOTIDE SEQUENCE [LARGE SCALE GENOMIC DNA]</scope>
    <source>
        <strain evidence="8 9">DSM 44230</strain>
    </source>
</reference>
<dbReference type="EMBL" id="JACHMH010000001">
    <property type="protein sequence ID" value="MBB4677610.1"/>
    <property type="molecule type" value="Genomic_DNA"/>
</dbReference>
<dbReference type="InterPro" id="IPR008914">
    <property type="entry name" value="PEBP"/>
</dbReference>
<proteinExistence type="inferred from homology"/>